<dbReference type="EMBL" id="CP000011">
    <property type="protein sequence ID" value="AAY59102.1"/>
    <property type="molecule type" value="Genomic_DNA"/>
</dbReference>
<dbReference type="KEGG" id="bma:BMAA0898"/>
<reference evidence="1 2" key="1">
    <citation type="journal article" date="2004" name="Proc. Natl. Acad. Sci. U.S.A.">
        <title>Structural flexibility in the Burkholderia mallei genome.</title>
        <authorList>
            <person name="Nierman W.C."/>
            <person name="DeShazer D."/>
            <person name="Kim H.S."/>
            <person name="Tettelin H."/>
            <person name="Nelson K.E."/>
            <person name="Feldblyum T."/>
            <person name="Ulrich R.L."/>
            <person name="Ronning C.M."/>
            <person name="Brinkac L.M."/>
            <person name="Daugherty S.C."/>
            <person name="Davidsen T.D."/>
            <person name="Deboy R.T."/>
            <person name="Dimitrov G."/>
            <person name="Dodson R.J."/>
            <person name="Durkin A.S."/>
            <person name="Gwinn M.L."/>
            <person name="Haft D.H."/>
            <person name="Khouri H."/>
            <person name="Kolonay J.F."/>
            <person name="Madupu R."/>
            <person name="Mohammoud Y."/>
            <person name="Nelson W.C."/>
            <person name="Radune D."/>
            <person name="Romero C.M."/>
            <person name="Sarria S."/>
            <person name="Selengut J."/>
            <person name="Shamblin C."/>
            <person name="Sullivan S.A."/>
            <person name="White O."/>
            <person name="Yu Y."/>
            <person name="Zafar N."/>
            <person name="Zhou L."/>
            <person name="Fraser C.M."/>
        </authorList>
    </citation>
    <scope>NUCLEOTIDE SEQUENCE [LARGE SCALE GENOMIC DNA]</scope>
    <source>
        <strain evidence="1 2">ATCC 23344</strain>
    </source>
</reference>
<name>A0A0H2XEK1_BURMA</name>
<evidence type="ECO:0000313" key="2">
    <source>
        <dbReference type="Proteomes" id="UP000006693"/>
    </source>
</evidence>
<accession>A0A0H2XEK1</accession>
<gene>
    <name evidence="1" type="ordered locus">BMAA0898</name>
</gene>
<sequence>MGARTIQFRLLGFEMRRIASRTRRAERRRAGPRAYRKRLFVGKALTWRIESRIVAGRSPQEVRLLLITFPPLARNSLSSPSLILSSCLQ</sequence>
<evidence type="ECO:0000313" key="1">
    <source>
        <dbReference type="EMBL" id="AAY59102.1"/>
    </source>
</evidence>
<organism evidence="1 2">
    <name type="scientific">Burkholderia mallei (strain ATCC 23344)</name>
    <dbReference type="NCBI Taxonomy" id="243160"/>
    <lineage>
        <taxon>Bacteria</taxon>
        <taxon>Pseudomonadati</taxon>
        <taxon>Pseudomonadota</taxon>
        <taxon>Betaproteobacteria</taxon>
        <taxon>Burkholderiales</taxon>
        <taxon>Burkholderiaceae</taxon>
        <taxon>Burkholderia</taxon>
        <taxon>pseudomallei group</taxon>
    </lineage>
</organism>
<keyword evidence="2" id="KW-1185">Reference proteome</keyword>
<dbReference type="AlphaFoldDB" id="A0A0H2XEK1"/>
<proteinExistence type="predicted"/>
<protein>
    <submittedName>
        <fullName evidence="1">Uncharacterized protein</fullName>
    </submittedName>
</protein>
<dbReference type="HOGENOM" id="CLU_2448932_0_0_4"/>
<dbReference type="Proteomes" id="UP000006693">
    <property type="component" value="Chromosome 2"/>
</dbReference>